<feature type="transmembrane region" description="Helical" evidence="6">
    <location>
        <begin position="229"/>
        <end position="247"/>
    </location>
</feature>
<evidence type="ECO:0000313" key="9">
    <source>
        <dbReference type="Proteomes" id="UP000019478"/>
    </source>
</evidence>
<dbReference type="AlphaFoldDB" id="W9XET7"/>
<organism evidence="8 9">
    <name type="scientific">Capronia epimyces CBS 606.96</name>
    <dbReference type="NCBI Taxonomy" id="1182542"/>
    <lineage>
        <taxon>Eukaryota</taxon>
        <taxon>Fungi</taxon>
        <taxon>Dikarya</taxon>
        <taxon>Ascomycota</taxon>
        <taxon>Pezizomycotina</taxon>
        <taxon>Eurotiomycetes</taxon>
        <taxon>Chaetothyriomycetidae</taxon>
        <taxon>Chaetothyriales</taxon>
        <taxon>Herpotrichiellaceae</taxon>
        <taxon>Capronia</taxon>
    </lineage>
</organism>
<evidence type="ECO:0000256" key="6">
    <source>
        <dbReference type="SAM" id="Phobius"/>
    </source>
</evidence>
<feature type="transmembrane region" description="Helical" evidence="6">
    <location>
        <begin position="509"/>
        <end position="527"/>
    </location>
</feature>
<dbReference type="PANTHER" id="PTHR23502:SF187">
    <property type="entry name" value="TRANSPORTER, PUTATIVE (AFU_ORTHOLOGUE AFUA_2G17840)-RELATED"/>
    <property type="match status" value="1"/>
</dbReference>
<feature type="transmembrane region" description="Helical" evidence="6">
    <location>
        <begin position="354"/>
        <end position="372"/>
    </location>
</feature>
<keyword evidence="2 6" id="KW-0812">Transmembrane</keyword>
<dbReference type="GeneID" id="19172610"/>
<evidence type="ECO:0000259" key="7">
    <source>
        <dbReference type="PROSITE" id="PS50850"/>
    </source>
</evidence>
<dbReference type="PANTHER" id="PTHR23502">
    <property type="entry name" value="MAJOR FACILITATOR SUPERFAMILY"/>
    <property type="match status" value="1"/>
</dbReference>
<dbReference type="InterPro" id="IPR036259">
    <property type="entry name" value="MFS_trans_sf"/>
</dbReference>
<gene>
    <name evidence="8" type="ORF">A1O3_08523</name>
</gene>
<dbReference type="Proteomes" id="UP000019478">
    <property type="component" value="Unassembled WGS sequence"/>
</dbReference>
<feature type="transmembrane region" description="Helical" evidence="6">
    <location>
        <begin position="471"/>
        <end position="497"/>
    </location>
</feature>
<evidence type="ECO:0000256" key="2">
    <source>
        <dbReference type="ARBA" id="ARBA00022692"/>
    </source>
</evidence>
<feature type="transmembrane region" description="Helical" evidence="6">
    <location>
        <begin position="289"/>
        <end position="308"/>
    </location>
</feature>
<feature type="transmembrane region" description="Helical" evidence="6">
    <location>
        <begin position="442"/>
        <end position="459"/>
    </location>
</feature>
<feature type="domain" description="Major facilitator superfamily (MFS) profile" evidence="7">
    <location>
        <begin position="134"/>
        <end position="564"/>
    </location>
</feature>
<proteinExistence type="predicted"/>
<accession>W9XET7</accession>
<evidence type="ECO:0000256" key="1">
    <source>
        <dbReference type="ARBA" id="ARBA00004141"/>
    </source>
</evidence>
<dbReference type="EMBL" id="AMGY01000008">
    <property type="protein sequence ID" value="EXJ79022.1"/>
    <property type="molecule type" value="Genomic_DNA"/>
</dbReference>
<feature type="transmembrane region" description="Helical" evidence="6">
    <location>
        <begin position="175"/>
        <end position="193"/>
    </location>
</feature>
<dbReference type="SUPFAM" id="SSF103473">
    <property type="entry name" value="MFS general substrate transporter"/>
    <property type="match status" value="1"/>
</dbReference>
<feature type="transmembrane region" description="Helical" evidence="6">
    <location>
        <begin position="200"/>
        <end position="217"/>
    </location>
</feature>
<evidence type="ECO:0000256" key="5">
    <source>
        <dbReference type="SAM" id="MobiDB-lite"/>
    </source>
</evidence>
<evidence type="ECO:0000256" key="4">
    <source>
        <dbReference type="ARBA" id="ARBA00023136"/>
    </source>
</evidence>
<keyword evidence="4 6" id="KW-0472">Membrane</keyword>
<dbReference type="InterPro" id="IPR011701">
    <property type="entry name" value="MFS"/>
</dbReference>
<keyword evidence="3 6" id="KW-1133">Transmembrane helix</keyword>
<dbReference type="OrthoDB" id="2533084at2759"/>
<keyword evidence="9" id="KW-1185">Reference proteome</keyword>
<sequence>MASNEDPKGTSPPNEASTESPANPTVTEAAQEEKAATATPDVPSKEASKVASTSLPPSISSEEEKPRPSVATVDLDRIGETQGYVLDEAKLREQYGLAPNVPLKKSKKGVVLIPQPTDDPDDPLNWPAWKKGLILVVLAVNACTSDYSAATGASALIPQAQEWHISPDKVNHATAGNTFMLGIGGLATVWLSAYFGRLPVLFWFGCLSAGTAAWSAAAQSFSSYMASRILNGLFCVAAAGGGLMWIKDVFFWHAHAQKINMWSTAIILSPFLGPQFMAAIISVDSWRTGMWLNFGIIALGLFLTATLGDEPFYPRHLMPDRRPKRKSRILRLVGVEQYKTKYTTNSFMEAGSRLGFTVAKLPVFLICLFYFFDFPWTIGNNTTISVFIIPAYNFSYRNLAAIYTAPVVGAVLGLIIGHFMFDFIGKLWARSHNGRIDPENRLILVWLVLPLKLVGYNLIGATLHHAPAWSWWVLAIGWCMHNFATIVTTTAVSAYLLDSYPEASGECAAWLNFSRTLGGFIVGYIQINWATKAGTQTEYGIQSGIMAAAFLVIVFLQFFGAKLRHAQGPLKFRTY</sequence>
<dbReference type="HOGENOM" id="CLU_008455_13_8_1"/>
<comment type="subcellular location">
    <subcellularLocation>
        <location evidence="1">Membrane</location>
        <topology evidence="1">Multi-pass membrane protein</topology>
    </subcellularLocation>
</comment>
<name>W9XET7_9EURO</name>
<dbReference type="eggNOG" id="KOG0255">
    <property type="taxonomic scope" value="Eukaryota"/>
</dbReference>
<dbReference type="Gene3D" id="1.20.1250.20">
    <property type="entry name" value="MFS general substrate transporter like domains"/>
    <property type="match status" value="1"/>
</dbReference>
<reference evidence="8 9" key="1">
    <citation type="submission" date="2013-03" db="EMBL/GenBank/DDBJ databases">
        <title>The Genome Sequence of Capronia epimyces CBS 606.96.</title>
        <authorList>
            <consortium name="The Broad Institute Genomics Platform"/>
            <person name="Cuomo C."/>
            <person name="de Hoog S."/>
            <person name="Gorbushina A."/>
            <person name="Walker B."/>
            <person name="Young S.K."/>
            <person name="Zeng Q."/>
            <person name="Gargeya S."/>
            <person name="Fitzgerald M."/>
            <person name="Haas B."/>
            <person name="Abouelleil A."/>
            <person name="Allen A.W."/>
            <person name="Alvarado L."/>
            <person name="Arachchi H.M."/>
            <person name="Berlin A.M."/>
            <person name="Chapman S.B."/>
            <person name="Gainer-Dewar J."/>
            <person name="Goldberg J."/>
            <person name="Griggs A."/>
            <person name="Gujja S."/>
            <person name="Hansen M."/>
            <person name="Howarth C."/>
            <person name="Imamovic A."/>
            <person name="Ireland A."/>
            <person name="Larimer J."/>
            <person name="McCowan C."/>
            <person name="Murphy C."/>
            <person name="Pearson M."/>
            <person name="Poon T.W."/>
            <person name="Priest M."/>
            <person name="Roberts A."/>
            <person name="Saif S."/>
            <person name="Shea T."/>
            <person name="Sisk P."/>
            <person name="Sykes S."/>
            <person name="Wortman J."/>
            <person name="Nusbaum C."/>
            <person name="Birren B."/>
        </authorList>
    </citation>
    <scope>NUCLEOTIDE SEQUENCE [LARGE SCALE GENOMIC DNA]</scope>
    <source>
        <strain evidence="8 9">CBS 606.96</strain>
    </source>
</reference>
<dbReference type="PROSITE" id="PS50850">
    <property type="entry name" value="MFS"/>
    <property type="match status" value="1"/>
</dbReference>
<comment type="caution">
    <text evidence="8">The sequence shown here is derived from an EMBL/GenBank/DDBJ whole genome shotgun (WGS) entry which is preliminary data.</text>
</comment>
<evidence type="ECO:0000313" key="8">
    <source>
        <dbReference type="EMBL" id="EXJ79022.1"/>
    </source>
</evidence>
<dbReference type="STRING" id="1182542.W9XET7"/>
<dbReference type="Pfam" id="PF07690">
    <property type="entry name" value="MFS_1"/>
    <property type="match status" value="1"/>
</dbReference>
<dbReference type="InterPro" id="IPR020846">
    <property type="entry name" value="MFS_dom"/>
</dbReference>
<dbReference type="RefSeq" id="XP_007736810.1">
    <property type="nucleotide sequence ID" value="XM_007738620.1"/>
</dbReference>
<dbReference type="GO" id="GO:0005886">
    <property type="term" value="C:plasma membrane"/>
    <property type="evidence" value="ECO:0007669"/>
    <property type="project" value="TreeGrafter"/>
</dbReference>
<protein>
    <recommendedName>
        <fullName evidence="7">Major facilitator superfamily (MFS) profile domain-containing protein</fullName>
    </recommendedName>
</protein>
<feature type="transmembrane region" description="Helical" evidence="6">
    <location>
        <begin position="539"/>
        <end position="561"/>
    </location>
</feature>
<feature type="transmembrane region" description="Helical" evidence="6">
    <location>
        <begin position="400"/>
        <end position="421"/>
    </location>
</feature>
<feature type="transmembrane region" description="Helical" evidence="6">
    <location>
        <begin position="259"/>
        <end position="283"/>
    </location>
</feature>
<evidence type="ECO:0000256" key="3">
    <source>
        <dbReference type="ARBA" id="ARBA00022989"/>
    </source>
</evidence>
<feature type="compositionally biased region" description="Polar residues" evidence="5">
    <location>
        <begin position="50"/>
        <end position="60"/>
    </location>
</feature>
<feature type="compositionally biased region" description="Polar residues" evidence="5">
    <location>
        <begin position="11"/>
        <end position="26"/>
    </location>
</feature>
<dbReference type="GO" id="GO:0022857">
    <property type="term" value="F:transmembrane transporter activity"/>
    <property type="evidence" value="ECO:0007669"/>
    <property type="project" value="InterPro"/>
</dbReference>
<feature type="region of interest" description="Disordered" evidence="5">
    <location>
        <begin position="1"/>
        <end position="75"/>
    </location>
</feature>